<sequence>MDEAGGQRKLELQELEEIRNDAYENSKIYKEKAKAFHDRIISWKEFNIGQKVLLFHSKLKLFPGKLRSRWIGPFIVTNVFPQGAVEIISPTTQKVFKVNGHRLKPFYEDFQGPSMERIQLMEPTIT</sequence>
<reference evidence="1" key="1">
    <citation type="submission" date="2020-06" db="EMBL/GenBank/DDBJ databases">
        <authorList>
            <person name="Li T."/>
            <person name="Hu X."/>
            <person name="Zhang T."/>
            <person name="Song X."/>
            <person name="Zhang H."/>
            <person name="Dai N."/>
            <person name="Sheng W."/>
            <person name="Hou X."/>
            <person name="Wei L."/>
        </authorList>
    </citation>
    <scope>NUCLEOTIDE SEQUENCE</scope>
    <source>
        <strain evidence="1">G01</strain>
        <tissue evidence="1">Leaf</tissue>
    </source>
</reference>
<evidence type="ECO:0008006" key="2">
    <source>
        <dbReference type="Google" id="ProtNLM"/>
    </source>
</evidence>
<reference evidence="1" key="2">
    <citation type="journal article" date="2024" name="Plant">
        <title>Genomic evolution and insights into agronomic trait innovations of Sesamum species.</title>
        <authorList>
            <person name="Miao H."/>
            <person name="Wang L."/>
            <person name="Qu L."/>
            <person name="Liu H."/>
            <person name="Sun Y."/>
            <person name="Le M."/>
            <person name="Wang Q."/>
            <person name="Wei S."/>
            <person name="Zheng Y."/>
            <person name="Lin W."/>
            <person name="Duan Y."/>
            <person name="Cao H."/>
            <person name="Xiong S."/>
            <person name="Wang X."/>
            <person name="Wei L."/>
            <person name="Li C."/>
            <person name="Ma Q."/>
            <person name="Ju M."/>
            <person name="Zhao R."/>
            <person name="Li G."/>
            <person name="Mu C."/>
            <person name="Tian Q."/>
            <person name="Mei H."/>
            <person name="Zhang T."/>
            <person name="Gao T."/>
            <person name="Zhang H."/>
        </authorList>
    </citation>
    <scope>NUCLEOTIDE SEQUENCE</scope>
    <source>
        <strain evidence="1">G01</strain>
    </source>
</reference>
<protein>
    <recommendedName>
        <fullName evidence="2">Reverse transcriptase domain-containing protein</fullName>
    </recommendedName>
</protein>
<proteinExistence type="predicted"/>
<dbReference type="AlphaFoldDB" id="A0AAW2IV83"/>
<dbReference type="EMBL" id="JACGWK010001556">
    <property type="protein sequence ID" value="KAL0286096.1"/>
    <property type="molecule type" value="Genomic_DNA"/>
</dbReference>
<comment type="caution">
    <text evidence="1">The sequence shown here is derived from an EMBL/GenBank/DDBJ whole genome shotgun (WGS) entry which is preliminary data.</text>
</comment>
<organism evidence="1">
    <name type="scientific">Sesamum angustifolium</name>
    <dbReference type="NCBI Taxonomy" id="2727405"/>
    <lineage>
        <taxon>Eukaryota</taxon>
        <taxon>Viridiplantae</taxon>
        <taxon>Streptophyta</taxon>
        <taxon>Embryophyta</taxon>
        <taxon>Tracheophyta</taxon>
        <taxon>Spermatophyta</taxon>
        <taxon>Magnoliopsida</taxon>
        <taxon>eudicotyledons</taxon>
        <taxon>Gunneridae</taxon>
        <taxon>Pentapetalae</taxon>
        <taxon>asterids</taxon>
        <taxon>lamiids</taxon>
        <taxon>Lamiales</taxon>
        <taxon>Pedaliaceae</taxon>
        <taxon>Sesamum</taxon>
    </lineage>
</organism>
<name>A0AAW2IV83_9LAMI</name>
<evidence type="ECO:0000313" key="1">
    <source>
        <dbReference type="EMBL" id="KAL0286096.1"/>
    </source>
</evidence>
<gene>
    <name evidence="1" type="ORF">Sangu_2748500</name>
</gene>
<accession>A0AAW2IV83</accession>